<reference evidence="1" key="2">
    <citation type="journal article" date="2015" name="Data Brief">
        <title>Shoot transcriptome of the giant reed, Arundo donax.</title>
        <authorList>
            <person name="Barrero R.A."/>
            <person name="Guerrero F.D."/>
            <person name="Moolhuijzen P."/>
            <person name="Goolsby J.A."/>
            <person name="Tidwell J."/>
            <person name="Bellgard S.E."/>
            <person name="Bellgard M.I."/>
        </authorList>
    </citation>
    <scope>NUCLEOTIDE SEQUENCE</scope>
    <source>
        <tissue evidence="1">Shoot tissue taken approximately 20 cm above the soil surface</tissue>
    </source>
</reference>
<evidence type="ECO:0000313" key="1">
    <source>
        <dbReference type="EMBL" id="JAD23431.1"/>
    </source>
</evidence>
<dbReference type="AlphaFoldDB" id="A0A0A8YBU1"/>
<proteinExistence type="predicted"/>
<name>A0A0A8YBU1_ARUDO</name>
<accession>A0A0A8YBU1</accession>
<organism evidence="1">
    <name type="scientific">Arundo donax</name>
    <name type="common">Giant reed</name>
    <name type="synonym">Donax arundinaceus</name>
    <dbReference type="NCBI Taxonomy" id="35708"/>
    <lineage>
        <taxon>Eukaryota</taxon>
        <taxon>Viridiplantae</taxon>
        <taxon>Streptophyta</taxon>
        <taxon>Embryophyta</taxon>
        <taxon>Tracheophyta</taxon>
        <taxon>Spermatophyta</taxon>
        <taxon>Magnoliopsida</taxon>
        <taxon>Liliopsida</taxon>
        <taxon>Poales</taxon>
        <taxon>Poaceae</taxon>
        <taxon>PACMAD clade</taxon>
        <taxon>Arundinoideae</taxon>
        <taxon>Arundineae</taxon>
        <taxon>Arundo</taxon>
    </lineage>
</organism>
<dbReference type="EMBL" id="GBRH01274464">
    <property type="protein sequence ID" value="JAD23431.1"/>
    <property type="molecule type" value="Transcribed_RNA"/>
</dbReference>
<sequence length="27" mass="3057">MQHKCHVKVAVAVVKLSHRVSSLQQEN</sequence>
<protein>
    <submittedName>
        <fullName evidence="1">Uncharacterized protein</fullName>
    </submittedName>
</protein>
<reference evidence="1" key="1">
    <citation type="submission" date="2014-09" db="EMBL/GenBank/DDBJ databases">
        <authorList>
            <person name="Magalhaes I.L.F."/>
            <person name="Oliveira U."/>
            <person name="Santos F.R."/>
            <person name="Vidigal T.H.D.A."/>
            <person name="Brescovit A.D."/>
            <person name="Santos A.J."/>
        </authorList>
    </citation>
    <scope>NUCLEOTIDE SEQUENCE</scope>
    <source>
        <tissue evidence="1">Shoot tissue taken approximately 20 cm above the soil surface</tissue>
    </source>
</reference>